<keyword evidence="1" id="KW-0812">Transmembrane</keyword>
<gene>
    <name evidence="2" type="ORF">HMPREF1449_00499</name>
</gene>
<keyword evidence="1" id="KW-0472">Membrane</keyword>
<protein>
    <submittedName>
        <fullName evidence="2">Uncharacterized protein</fullName>
    </submittedName>
</protein>
<feature type="transmembrane region" description="Helical" evidence="1">
    <location>
        <begin position="21"/>
        <end position="47"/>
    </location>
</feature>
<sequence>MARESSKISFASLTCEKFPCMRVFACLFFLFYCSVRCGFCVLNSFVIGYSH</sequence>
<evidence type="ECO:0000313" key="3">
    <source>
        <dbReference type="Proteomes" id="UP000011945"/>
    </source>
</evidence>
<dbReference type="EMBL" id="APEZ01000020">
    <property type="protein sequence ID" value="EMH67583.1"/>
    <property type="molecule type" value="Genomic_DNA"/>
</dbReference>
<keyword evidence="1" id="KW-1133">Transmembrane helix</keyword>
<comment type="caution">
    <text evidence="2">The sequence shown here is derived from an EMBL/GenBank/DDBJ whole genome shotgun (WGS) entry which is preliminary data.</text>
</comment>
<name>A0ABC9SAN0_HELPX</name>
<accession>A0ABC9SAN0</accession>
<dbReference type="AlphaFoldDB" id="A0ABC9SAN0"/>
<proteinExistence type="predicted"/>
<evidence type="ECO:0000313" key="2">
    <source>
        <dbReference type="EMBL" id="EMH67583.1"/>
    </source>
</evidence>
<reference evidence="2 3" key="1">
    <citation type="submission" date="2012-12" db="EMBL/GenBank/DDBJ databases">
        <authorList>
            <person name="Weinstock G."/>
            <person name="Sodergren E."/>
            <person name="Lobos E.A."/>
            <person name="Fulton L."/>
            <person name="Fulton R."/>
            <person name="Courtney L."/>
            <person name="Fronick C."/>
            <person name="O'Laughlin M."/>
            <person name="Godfrey J."/>
            <person name="Wilson R.M."/>
            <person name="Miner T."/>
            <person name="Farmer C."/>
            <person name="Delehaunty K."/>
            <person name="Cordes M."/>
            <person name="Minx P."/>
            <person name="Tomlinson C."/>
            <person name="Chen J."/>
            <person name="Wollam A."/>
            <person name="Pepin K.H."/>
            <person name="Bhonagiri V."/>
            <person name="Zhang X."/>
            <person name="Suruliraj S."/>
            <person name="Antonio M."/>
            <person name="Secka O."/>
            <person name="Thomas J."/>
            <person name="Warren W."/>
            <person name="Mitreva M."/>
            <person name="Mardis E.R."/>
            <person name="Wilson R.K."/>
        </authorList>
    </citation>
    <scope>NUCLEOTIDE SEQUENCE [LARGE SCALE GENOMIC DNA]</scope>
    <source>
        <strain evidence="2 3">HP260AFii</strain>
    </source>
</reference>
<evidence type="ECO:0000256" key="1">
    <source>
        <dbReference type="SAM" id="Phobius"/>
    </source>
</evidence>
<dbReference type="Proteomes" id="UP000011945">
    <property type="component" value="Unassembled WGS sequence"/>
</dbReference>
<organism evidence="2 3">
    <name type="scientific">Helicobacter pylori HP260AFii</name>
    <dbReference type="NCBI Taxonomy" id="1159077"/>
    <lineage>
        <taxon>Bacteria</taxon>
        <taxon>Pseudomonadati</taxon>
        <taxon>Campylobacterota</taxon>
        <taxon>Epsilonproteobacteria</taxon>
        <taxon>Campylobacterales</taxon>
        <taxon>Helicobacteraceae</taxon>
        <taxon>Helicobacter</taxon>
    </lineage>
</organism>